<evidence type="ECO:0000313" key="4">
    <source>
        <dbReference type="EMBL" id="TXL74440.1"/>
    </source>
</evidence>
<keyword evidence="1" id="KW-0479">Metal-binding</keyword>
<proteinExistence type="predicted"/>
<accession>A0A5C8PL55</accession>
<sequence>MRAVRNVLFIMCDQLRADHLSCAGHPHLKTPNIDALARRGVLFPRAYVQSAVCGPSRMSFYTGRYMFSHGATWNRVPLSVREKTIGDYLRPAGMRVALAGKTHVLPDLDGLERYGIEAGSAFATLLRQGGFEELDRYDGHSPPGGESGYPAFLRRHGYRADDPWSEFVIAADGPDGETLSGWHMRNARLPARVQEAHSETAYMTDQALRFIEAQGDKPWFLHLSYVKPHWPYMAPAPYHALYGPQDCLVPNRSAAELEDQHPVLAAYRQHEESVSFSRPDGPATVRPTYMGLIAQIDDHLGRLFAAMERLGRFDDTLIVFTADHGDFLGDHWLGEKEIFYEEAVRVPFILVDPDPAAAAARGTVDRRFVEGVDVLPTVLDALGLPPARHLIEGRSLLPLTRPGAAAPAWRDAVFSELDYAFREARRLLGRHPRDCRAFMVRTERWKYVWWLDFPPQLFDLVEDPHEMADRGRDPGYAQVRDEMQARLFDWMRGRKTRVTVDDAYVEARTASHKKHGIFFGVW</sequence>
<gene>
    <name evidence="4" type="ORF">FHP25_16885</name>
</gene>
<dbReference type="EMBL" id="VDUZ01000018">
    <property type="protein sequence ID" value="TXL74440.1"/>
    <property type="molecule type" value="Genomic_DNA"/>
</dbReference>
<dbReference type="OrthoDB" id="9795675at2"/>
<feature type="domain" description="Sulfatase N-terminal" evidence="3">
    <location>
        <begin position="5"/>
        <end position="105"/>
    </location>
</feature>
<dbReference type="GO" id="GO:0008484">
    <property type="term" value="F:sulfuric ester hydrolase activity"/>
    <property type="evidence" value="ECO:0007669"/>
    <property type="project" value="TreeGrafter"/>
</dbReference>
<dbReference type="InterPro" id="IPR017850">
    <property type="entry name" value="Alkaline_phosphatase_core_sf"/>
</dbReference>
<dbReference type="GO" id="GO:0046872">
    <property type="term" value="F:metal ion binding"/>
    <property type="evidence" value="ECO:0007669"/>
    <property type="project" value="UniProtKB-KW"/>
</dbReference>
<dbReference type="PANTHER" id="PTHR45953">
    <property type="entry name" value="IDURONATE 2-SULFATASE"/>
    <property type="match status" value="1"/>
</dbReference>
<dbReference type="InterPro" id="IPR000917">
    <property type="entry name" value="Sulfatase_N"/>
</dbReference>
<dbReference type="RefSeq" id="WP_147848119.1">
    <property type="nucleotide sequence ID" value="NZ_VDUZ01000018.1"/>
</dbReference>
<dbReference type="Proteomes" id="UP000321638">
    <property type="component" value="Unassembled WGS sequence"/>
</dbReference>
<dbReference type="Pfam" id="PF00884">
    <property type="entry name" value="Sulfatase"/>
    <property type="match status" value="2"/>
</dbReference>
<keyword evidence="5" id="KW-1185">Reference proteome</keyword>
<reference evidence="4 5" key="1">
    <citation type="submission" date="2019-06" db="EMBL/GenBank/DDBJ databases">
        <title>New taxonomy in bacterial strain CC-CFT640, isolated from vineyard.</title>
        <authorList>
            <person name="Lin S.-Y."/>
            <person name="Tsai C.-F."/>
            <person name="Young C.-C."/>
        </authorList>
    </citation>
    <scope>NUCLEOTIDE SEQUENCE [LARGE SCALE GENOMIC DNA]</scope>
    <source>
        <strain evidence="4 5">CC-CFT640</strain>
    </source>
</reference>
<name>A0A5C8PL55_9HYPH</name>
<evidence type="ECO:0000313" key="5">
    <source>
        <dbReference type="Proteomes" id="UP000321638"/>
    </source>
</evidence>
<evidence type="ECO:0000256" key="2">
    <source>
        <dbReference type="ARBA" id="ARBA00022801"/>
    </source>
</evidence>
<evidence type="ECO:0000259" key="3">
    <source>
        <dbReference type="Pfam" id="PF00884"/>
    </source>
</evidence>
<feature type="domain" description="Sulfatase N-terminal" evidence="3">
    <location>
        <begin position="140"/>
        <end position="383"/>
    </location>
</feature>
<dbReference type="SUPFAM" id="SSF53649">
    <property type="entry name" value="Alkaline phosphatase-like"/>
    <property type="match status" value="1"/>
</dbReference>
<comment type="caution">
    <text evidence="4">The sequence shown here is derived from an EMBL/GenBank/DDBJ whole genome shotgun (WGS) entry which is preliminary data.</text>
</comment>
<dbReference type="Gene3D" id="3.40.720.10">
    <property type="entry name" value="Alkaline Phosphatase, subunit A"/>
    <property type="match status" value="1"/>
</dbReference>
<dbReference type="AlphaFoldDB" id="A0A5C8PL55"/>
<dbReference type="PANTHER" id="PTHR45953:SF1">
    <property type="entry name" value="IDURONATE 2-SULFATASE"/>
    <property type="match status" value="1"/>
</dbReference>
<organism evidence="4 5">
    <name type="scientific">Vineibacter terrae</name>
    <dbReference type="NCBI Taxonomy" id="2586908"/>
    <lineage>
        <taxon>Bacteria</taxon>
        <taxon>Pseudomonadati</taxon>
        <taxon>Pseudomonadota</taxon>
        <taxon>Alphaproteobacteria</taxon>
        <taxon>Hyphomicrobiales</taxon>
        <taxon>Vineibacter</taxon>
    </lineage>
</organism>
<dbReference type="GO" id="GO:0005737">
    <property type="term" value="C:cytoplasm"/>
    <property type="evidence" value="ECO:0007669"/>
    <property type="project" value="TreeGrafter"/>
</dbReference>
<keyword evidence="2" id="KW-0378">Hydrolase</keyword>
<dbReference type="CDD" id="cd16028">
    <property type="entry name" value="PMH"/>
    <property type="match status" value="1"/>
</dbReference>
<evidence type="ECO:0000256" key="1">
    <source>
        <dbReference type="ARBA" id="ARBA00022723"/>
    </source>
</evidence>
<protein>
    <submittedName>
        <fullName evidence="4">Alkaline phosphatase family protein</fullName>
    </submittedName>
</protein>